<evidence type="ECO:0000313" key="3">
    <source>
        <dbReference type="Proteomes" id="UP001155483"/>
    </source>
</evidence>
<evidence type="ECO:0008006" key="4">
    <source>
        <dbReference type="Google" id="ProtNLM"/>
    </source>
</evidence>
<gene>
    <name evidence="2" type="ORF">OCK74_11715</name>
</gene>
<keyword evidence="3" id="KW-1185">Reference proteome</keyword>
<dbReference type="EMBL" id="JAOTIF010000007">
    <property type="protein sequence ID" value="MCU7549787.1"/>
    <property type="molecule type" value="Genomic_DNA"/>
</dbReference>
<dbReference type="Proteomes" id="UP001155483">
    <property type="component" value="Unassembled WGS sequence"/>
</dbReference>
<accession>A0A9X3BHJ9</accession>
<proteinExistence type="predicted"/>
<comment type="caution">
    <text evidence="2">The sequence shown here is derived from an EMBL/GenBank/DDBJ whole genome shotgun (WGS) entry which is preliminary data.</text>
</comment>
<name>A0A9X3BHJ9_9BACT</name>
<dbReference type="AlphaFoldDB" id="A0A9X3BHJ9"/>
<evidence type="ECO:0000256" key="1">
    <source>
        <dbReference type="SAM" id="SignalP"/>
    </source>
</evidence>
<organism evidence="2 3">
    <name type="scientific">Paraflavisolibacter caeni</name>
    <dbReference type="NCBI Taxonomy" id="2982496"/>
    <lineage>
        <taxon>Bacteria</taxon>
        <taxon>Pseudomonadati</taxon>
        <taxon>Bacteroidota</taxon>
        <taxon>Chitinophagia</taxon>
        <taxon>Chitinophagales</taxon>
        <taxon>Chitinophagaceae</taxon>
        <taxon>Paraflavisolibacter</taxon>
    </lineage>
</organism>
<keyword evidence="1" id="KW-0732">Signal</keyword>
<feature type="chain" id="PRO_5040921470" description="Beta-hexosaminidase bacterial type N-terminal domain-containing protein" evidence="1">
    <location>
        <begin position="18"/>
        <end position="689"/>
    </location>
</feature>
<evidence type="ECO:0000313" key="2">
    <source>
        <dbReference type="EMBL" id="MCU7549787.1"/>
    </source>
</evidence>
<reference evidence="2" key="2">
    <citation type="submission" date="2023-04" db="EMBL/GenBank/DDBJ databases">
        <title>Paracnuella aquatica gen. nov., sp. nov., a member of the family Chitinophagaceae isolated from a hot spring.</title>
        <authorList>
            <person name="Wang C."/>
        </authorList>
    </citation>
    <scope>NUCLEOTIDE SEQUENCE</scope>
    <source>
        <strain evidence="2">LB-8</strain>
    </source>
</reference>
<reference evidence="2" key="1">
    <citation type="submission" date="2022-09" db="EMBL/GenBank/DDBJ databases">
        <authorList>
            <person name="Yuan C."/>
            <person name="Ke Z."/>
        </authorList>
    </citation>
    <scope>NUCLEOTIDE SEQUENCE</scope>
    <source>
        <strain evidence="2">LB-8</strain>
    </source>
</reference>
<protein>
    <recommendedName>
        <fullName evidence="4">Beta-hexosaminidase bacterial type N-terminal domain-containing protein</fullName>
    </recommendedName>
</protein>
<feature type="signal peptide" evidence="1">
    <location>
        <begin position="1"/>
        <end position="17"/>
    </location>
</feature>
<sequence length="689" mass="78536">MKRLLFLLCFTPLMAAATDFTIVTQSSHPAVAFSISELKNFLDKKDDLHFTSNGKSADWIITLKKNASLQESAFAVNCFVRNRKQYIELSGAADKDIPCAVYTLLEKLGYTFEFNGYFLDRKIDKAALKNYSEIIVPAVKYRGIRQHINFPMDISSYSLPDAKEYIRNLARMRFNFIAFHSYPGQWYELKKKDTTAYAGNFFYGDRHDIPDNPLIKQYVHNNKTYCIPEIEPYFDNLPKRSQMTVYWLQEVMKEAKRAGMTVQFSFEPRNKSTDIQPTLEALQQIYRQYPQIDAIEMITEESGGWGARNTAEETKSILSSFFGTEILKDSILTSPIEPVQSDLCYVYGQIGHVLKVIDAANQHHISLPPLKLGIYCTNKYNVPAYHLARKYLPAGKICIMPAHGSEYVARNVPKVLSDKNDRKNTVIYSWLEFDGMMYLQQNGIKGIYELLSEQPGISSGGMNTIAFNHWRTAENNITARYAALATIYGAEDPDAFYRNYAQRLGISDPETFSRALGLLQKAFSSHTSNLGFAWKGYWRNGFMFHSDKELKEMLQQYEAARQVLSNCAAGNKNKYAQTTISFLDNRLRATNIYLQAFIKANELNAPNISNEKYNTICNEVLNIFNECLKVYAEMMPDRGCEGTLINLYLSPVKAIKISRQKKTGVPLDEPIKPTEHFDAPAAPIFKDGN</sequence>
<dbReference type="RefSeq" id="WP_279297226.1">
    <property type="nucleotide sequence ID" value="NZ_JAOTIF010000007.1"/>
</dbReference>